<dbReference type="InterPro" id="IPR000432">
    <property type="entry name" value="DNA_mismatch_repair_MutS_C"/>
</dbReference>
<name>A0ABQ9G0P5_TEGGR</name>
<feature type="compositionally biased region" description="Basic and acidic residues" evidence="8">
    <location>
        <begin position="211"/>
        <end position="222"/>
    </location>
</feature>
<dbReference type="Gene3D" id="2.30.30.140">
    <property type="match status" value="1"/>
</dbReference>
<dbReference type="Pfam" id="PF05192">
    <property type="entry name" value="MutS_III"/>
    <property type="match status" value="1"/>
</dbReference>
<keyword evidence="11" id="KW-1185">Reference proteome</keyword>
<dbReference type="InterPro" id="IPR045076">
    <property type="entry name" value="MutS"/>
</dbReference>
<dbReference type="EMBL" id="JARBDR010000018">
    <property type="protein sequence ID" value="KAJ8321867.1"/>
    <property type="molecule type" value="Genomic_DNA"/>
</dbReference>
<dbReference type="InterPro" id="IPR000313">
    <property type="entry name" value="PWWP_dom"/>
</dbReference>
<evidence type="ECO:0000256" key="8">
    <source>
        <dbReference type="SAM" id="MobiDB-lite"/>
    </source>
</evidence>
<feature type="region of interest" description="Disordered" evidence="8">
    <location>
        <begin position="160"/>
        <end position="290"/>
    </location>
</feature>
<reference evidence="10 11" key="1">
    <citation type="submission" date="2022-12" db="EMBL/GenBank/DDBJ databases">
        <title>Chromosome-level genome of Tegillarca granosa.</title>
        <authorList>
            <person name="Kim J."/>
        </authorList>
    </citation>
    <scope>NUCLEOTIDE SEQUENCE [LARGE SCALE GENOMIC DNA]</scope>
    <source>
        <strain evidence="10">Teg-2019</strain>
        <tissue evidence="10">Adductor muscle</tissue>
    </source>
</reference>
<dbReference type="InterPro" id="IPR027417">
    <property type="entry name" value="P-loop_NTPase"/>
</dbReference>
<dbReference type="PROSITE" id="PS00486">
    <property type="entry name" value="DNA_MISMATCH_REPAIR_2"/>
    <property type="match status" value="1"/>
</dbReference>
<dbReference type="InterPro" id="IPR017261">
    <property type="entry name" value="DNA_mismatch_repair_MutS/MSH"/>
</dbReference>
<dbReference type="Pfam" id="PF00855">
    <property type="entry name" value="PWWP"/>
    <property type="match status" value="1"/>
</dbReference>
<dbReference type="Gene3D" id="3.30.420.110">
    <property type="entry name" value="MutS, connector domain"/>
    <property type="match status" value="1"/>
</dbReference>
<evidence type="ECO:0000313" key="11">
    <source>
        <dbReference type="Proteomes" id="UP001217089"/>
    </source>
</evidence>
<dbReference type="PROSITE" id="PS50812">
    <property type="entry name" value="PWWP"/>
    <property type="match status" value="1"/>
</dbReference>
<dbReference type="InterPro" id="IPR007695">
    <property type="entry name" value="DNA_mismatch_repair_MutS-lik_N"/>
</dbReference>
<evidence type="ECO:0000313" key="10">
    <source>
        <dbReference type="EMBL" id="KAJ8321867.1"/>
    </source>
</evidence>
<keyword evidence="2 6" id="KW-0547">Nucleotide-binding</keyword>
<feature type="compositionally biased region" description="Low complexity" evidence="8">
    <location>
        <begin position="269"/>
        <end position="283"/>
    </location>
</feature>
<dbReference type="InterPro" id="IPR036187">
    <property type="entry name" value="DNA_mismatch_repair_MutS_sf"/>
</dbReference>
<evidence type="ECO:0000256" key="4">
    <source>
        <dbReference type="ARBA" id="ARBA00022840"/>
    </source>
</evidence>
<dbReference type="InterPro" id="IPR007860">
    <property type="entry name" value="DNA_mmatch_repair_MutS_con_dom"/>
</dbReference>
<dbReference type="SMART" id="SM00293">
    <property type="entry name" value="PWWP"/>
    <property type="match status" value="1"/>
</dbReference>
<dbReference type="SUPFAM" id="SSF48334">
    <property type="entry name" value="DNA repair protein MutS, domain III"/>
    <property type="match status" value="1"/>
</dbReference>
<dbReference type="Pfam" id="PF05190">
    <property type="entry name" value="MutS_IV"/>
    <property type="match status" value="1"/>
</dbReference>
<evidence type="ECO:0000256" key="6">
    <source>
        <dbReference type="PIRNR" id="PIRNR037677"/>
    </source>
</evidence>
<dbReference type="SMART" id="SM00533">
    <property type="entry name" value="MUTSd"/>
    <property type="match status" value="1"/>
</dbReference>
<evidence type="ECO:0000256" key="2">
    <source>
        <dbReference type="ARBA" id="ARBA00022741"/>
    </source>
</evidence>
<feature type="domain" description="PWWP" evidence="9">
    <location>
        <begin position="67"/>
        <end position="128"/>
    </location>
</feature>
<evidence type="ECO:0000256" key="7">
    <source>
        <dbReference type="RuleBase" id="RU003756"/>
    </source>
</evidence>
<evidence type="ECO:0000256" key="1">
    <source>
        <dbReference type="ARBA" id="ARBA00006271"/>
    </source>
</evidence>
<evidence type="ECO:0000256" key="3">
    <source>
        <dbReference type="ARBA" id="ARBA00022763"/>
    </source>
</evidence>
<keyword evidence="6 7" id="KW-0234">DNA repair</keyword>
<proteinExistence type="inferred from homology"/>
<dbReference type="PIRSF" id="PIRSF037677">
    <property type="entry name" value="DNA_mis_repair_Msh6"/>
    <property type="match status" value="1"/>
</dbReference>
<sequence>MGPKPTPSKQSNTLFSYFMKSPPPSKKGPDKNQTQEVLSPKKSPNRKGEKSPSNKQKSENGDSDQQLYDIVWSKLEGYPWWPSLVCNHPTENKHYKGGKKPQVHVQFFDEPVSRAWIKAKNVRPFKGSDDKDFQRGGPYFTLNVGVKKGAKSADEALKLNASDRQKLIMGDSGEEADNSKENKSMETEMSNADLPKSTPSKSKSPKKTPKRLQDEFKPKSDQESSSDDEDSSGVDEDDAMKKRKRPAPKSENKKAAANLSEFSNDGNKSSSFTPTGSITTGTTEQEANFPHLKLEFLQPHKLRDADGRPKSHPEYDPRTLLIPETYKKNLTPALRQWWEIKAQHFDTVLFFKIAYDRYANTLIQKGYKVARIEQTETPDMMAERIKNMSRAPTKFDKVVRREVCRITGQGTQSFNFMDGDCSEAKSSYLLAIAEKEEDTEGRSLYGVCFVDTTIGKFHVGQFLDDRHCSRLRTLVAHYTPAQVLNTNLTSALKEGLRSGTEFWDSSKTLKSLNEEDYFKQDGEIKWPPALKMMTSDSDSLGLTAKDEYSLAISALGAVIWYLQYSLLDQELLSMNHFEEYQPIDVDTETTKSKSKSSVFSGRTTHDGVTLQNLDITENSSTGTLDGTLLERLDQCCTPFGHRLFRHLGSASRSKNHPDSRAIFFDEAKYSKKKIEDFLSTLEGFRTTLKIGKKFNGHVSGYRSKLLKKTMTLDSVEDSCGLFPDLKEDLQFFENAFDHNKAKKDGVIVPSSGVDPEYDQAISDIKTTERKLNDYLEKQRTRLGCRNRFQMEVPEASLKNVPNEYELHSSKKGWKRYRTKDIENLLSELVDAEERKDAALKDTMRRIFQCFDERYKKWNTAVQCLSVLDVLISFSQYSRCGDGPVCRPEIISPDENSEPFIEIRDARHPCICRTFSGGDFIPNDTIIGIQDENDMETESEDHSNSRIVLVTGPNMGGKSTLMRQVGLVVIISQLGCYVPAEKCRLTPVDRVFTRLGASDRIMAGESTFFVELSETSAILQHATKHSLVLMDELGRGTATYDGTAIACSVVNELSQSIGCRTLFSTHYHSLVEEFSHDPNIRLGHMACMVENEDQEDPTQETITFLYKFTKGACPKSYGFNAARLADIPDDVIKVAMKKSKDFEEVICLEN</sequence>
<organism evidence="10 11">
    <name type="scientific">Tegillarca granosa</name>
    <name type="common">Malaysian cockle</name>
    <name type="synonym">Anadara granosa</name>
    <dbReference type="NCBI Taxonomy" id="220873"/>
    <lineage>
        <taxon>Eukaryota</taxon>
        <taxon>Metazoa</taxon>
        <taxon>Spiralia</taxon>
        <taxon>Lophotrochozoa</taxon>
        <taxon>Mollusca</taxon>
        <taxon>Bivalvia</taxon>
        <taxon>Autobranchia</taxon>
        <taxon>Pteriomorphia</taxon>
        <taxon>Arcoida</taxon>
        <taxon>Arcoidea</taxon>
        <taxon>Arcidae</taxon>
        <taxon>Tegillarca</taxon>
    </lineage>
</organism>
<gene>
    <name evidence="10" type="ORF">KUTeg_000338</name>
</gene>
<feature type="compositionally biased region" description="Basic and acidic residues" evidence="8">
    <location>
        <begin position="177"/>
        <end position="186"/>
    </location>
</feature>
<evidence type="ECO:0000256" key="5">
    <source>
        <dbReference type="ARBA" id="ARBA00023125"/>
    </source>
</evidence>
<dbReference type="SUPFAM" id="SSF53150">
    <property type="entry name" value="DNA repair protein MutS, domain II"/>
    <property type="match status" value="1"/>
</dbReference>
<keyword evidence="3 6" id="KW-0227">DNA damage</keyword>
<comment type="caution">
    <text evidence="10">The sequence shown here is derived from an EMBL/GenBank/DDBJ whole genome shotgun (WGS) entry which is preliminary data.</text>
</comment>
<feature type="compositionally biased region" description="Acidic residues" evidence="8">
    <location>
        <begin position="224"/>
        <end position="238"/>
    </location>
</feature>
<dbReference type="Pfam" id="PF01624">
    <property type="entry name" value="MutS_I"/>
    <property type="match status" value="1"/>
</dbReference>
<dbReference type="CDD" id="cd03286">
    <property type="entry name" value="ABC_MSH6_euk"/>
    <property type="match status" value="1"/>
</dbReference>
<keyword evidence="5 6" id="KW-0238">DNA-binding</keyword>
<dbReference type="InterPro" id="IPR007696">
    <property type="entry name" value="DNA_mismatch_repair_MutS_core"/>
</dbReference>
<dbReference type="InterPro" id="IPR036678">
    <property type="entry name" value="MutS_con_dom_sf"/>
</dbReference>
<dbReference type="Gene3D" id="3.40.50.300">
    <property type="entry name" value="P-loop containing nucleotide triphosphate hydrolases"/>
    <property type="match status" value="1"/>
</dbReference>
<feature type="region of interest" description="Disordered" evidence="8">
    <location>
        <begin position="1"/>
        <end position="65"/>
    </location>
</feature>
<keyword evidence="4 6" id="KW-0067">ATP-binding</keyword>
<evidence type="ECO:0000259" key="9">
    <source>
        <dbReference type="PROSITE" id="PS50812"/>
    </source>
</evidence>
<dbReference type="InterPro" id="IPR016151">
    <property type="entry name" value="DNA_mismatch_repair_MutS_N"/>
</dbReference>
<comment type="similarity">
    <text evidence="1 6 7">Belongs to the DNA mismatch repair MutS family.</text>
</comment>
<dbReference type="SUPFAM" id="SSF55271">
    <property type="entry name" value="DNA repair protein MutS, domain I"/>
    <property type="match status" value="1"/>
</dbReference>
<protein>
    <recommendedName>
        <fullName evidence="6">DNA mismatch repair protein</fullName>
    </recommendedName>
</protein>
<dbReference type="PANTHER" id="PTHR11361">
    <property type="entry name" value="DNA MISMATCH REPAIR PROTEIN MUTS FAMILY MEMBER"/>
    <property type="match status" value="1"/>
</dbReference>
<dbReference type="InterPro" id="IPR007861">
    <property type="entry name" value="DNA_mismatch_repair_MutS_clamp"/>
</dbReference>
<dbReference type="Gene3D" id="1.10.1420.10">
    <property type="match status" value="3"/>
</dbReference>
<dbReference type="Proteomes" id="UP001217089">
    <property type="component" value="Unassembled WGS sequence"/>
</dbReference>
<dbReference type="Pfam" id="PF00488">
    <property type="entry name" value="MutS_V"/>
    <property type="match status" value="1"/>
</dbReference>
<accession>A0ABQ9G0P5</accession>
<dbReference type="Pfam" id="PF05188">
    <property type="entry name" value="MutS_II"/>
    <property type="match status" value="1"/>
</dbReference>
<dbReference type="CDD" id="cd05837">
    <property type="entry name" value="PWWP_MSH6"/>
    <property type="match status" value="1"/>
</dbReference>
<dbReference type="SUPFAM" id="SSF63748">
    <property type="entry name" value="Tudor/PWWP/MBT"/>
    <property type="match status" value="1"/>
</dbReference>
<comment type="function">
    <text evidence="6 7">Component of the post-replicative DNA mismatch repair system (MMR).</text>
</comment>
<dbReference type="Gene3D" id="3.40.1170.10">
    <property type="entry name" value="DNA repair protein MutS, domain I"/>
    <property type="match status" value="2"/>
</dbReference>
<dbReference type="SUPFAM" id="SSF52540">
    <property type="entry name" value="P-loop containing nucleoside triphosphate hydrolases"/>
    <property type="match status" value="1"/>
</dbReference>
<feature type="compositionally biased region" description="Basic and acidic residues" evidence="8">
    <location>
        <begin position="46"/>
        <end position="60"/>
    </location>
</feature>
<dbReference type="SMART" id="SM00534">
    <property type="entry name" value="MUTSac"/>
    <property type="match status" value="1"/>
</dbReference>
<dbReference type="PANTHER" id="PTHR11361:SF148">
    <property type="entry name" value="DNA MISMATCH REPAIR PROTEIN MSH6"/>
    <property type="match status" value="1"/>
</dbReference>